<name>A0A7X0V937_9ACTN</name>
<proteinExistence type="predicted"/>
<accession>A0A7X0V937</accession>
<feature type="chain" id="PRO_5031434287" evidence="1">
    <location>
        <begin position="32"/>
        <end position="233"/>
    </location>
</feature>
<dbReference type="RefSeq" id="WP_185251178.1">
    <property type="nucleotide sequence ID" value="NZ_JACKXE010000001.1"/>
</dbReference>
<evidence type="ECO:0000313" key="3">
    <source>
        <dbReference type="Proteomes" id="UP000523955"/>
    </source>
</evidence>
<gene>
    <name evidence="2" type="ORF">H5V45_00795</name>
</gene>
<organism evidence="2 3">
    <name type="scientific">Nocardioides luti</name>
    <dbReference type="NCBI Taxonomy" id="2761101"/>
    <lineage>
        <taxon>Bacteria</taxon>
        <taxon>Bacillati</taxon>
        <taxon>Actinomycetota</taxon>
        <taxon>Actinomycetes</taxon>
        <taxon>Propionibacteriales</taxon>
        <taxon>Nocardioidaceae</taxon>
        <taxon>Nocardioides</taxon>
    </lineage>
</organism>
<dbReference type="AlphaFoldDB" id="A0A7X0V937"/>
<reference evidence="2 3" key="1">
    <citation type="submission" date="2020-08" db="EMBL/GenBank/DDBJ databases">
        <authorList>
            <person name="Seo M.-J."/>
        </authorList>
    </citation>
    <scope>NUCLEOTIDE SEQUENCE [LARGE SCALE GENOMIC DNA]</scope>
    <source>
        <strain evidence="2 3">KIGAM211</strain>
    </source>
</reference>
<keyword evidence="3" id="KW-1185">Reference proteome</keyword>
<keyword evidence="1" id="KW-0732">Signal</keyword>
<protein>
    <submittedName>
        <fullName evidence="2">Uncharacterized protein</fullName>
    </submittedName>
</protein>
<dbReference type="EMBL" id="JACKXE010000001">
    <property type="protein sequence ID" value="MBB6625845.1"/>
    <property type="molecule type" value="Genomic_DNA"/>
</dbReference>
<comment type="caution">
    <text evidence="2">The sequence shown here is derived from an EMBL/GenBank/DDBJ whole genome shotgun (WGS) entry which is preliminary data.</text>
</comment>
<dbReference type="Proteomes" id="UP000523955">
    <property type="component" value="Unassembled WGS sequence"/>
</dbReference>
<sequence length="233" mass="24390">MSLSRPSWRAVASVLSAAALVAAGAGSLSYAGSGHSSPRAGDTTVIKNTGKGPALSLISKKKFPALAVSNSKLVKKLNADALDGRHAEQLSPTIMRATVGTPNQPITGNQYFTSTAIPAGTYVASMHGLMSPDSGANYQCLFIDYTKFAAMDYSGYWAVAFRSDSSEDLNIDQSNVVTLPAGHQVIWGCSFSGNTTVLQPAAFTLQKTTKTVPMTGSVFTPRPGARKLLAGLR</sequence>
<evidence type="ECO:0000256" key="1">
    <source>
        <dbReference type="SAM" id="SignalP"/>
    </source>
</evidence>
<evidence type="ECO:0000313" key="2">
    <source>
        <dbReference type="EMBL" id="MBB6625845.1"/>
    </source>
</evidence>
<feature type="signal peptide" evidence="1">
    <location>
        <begin position="1"/>
        <end position="31"/>
    </location>
</feature>